<gene>
    <name evidence="1" type="ORF">D5086_0000109770</name>
</gene>
<reference evidence="1" key="1">
    <citation type="submission" date="2018-10" db="EMBL/GenBank/DDBJ databases">
        <title>Population genomic analysis revealed the cold adaptation of white poplar.</title>
        <authorList>
            <person name="Liu Y.-J."/>
        </authorList>
    </citation>
    <scope>NUCLEOTIDE SEQUENCE [LARGE SCALE GENOMIC DNA]</scope>
    <source>
        <strain evidence="1">PAL-ZL1</strain>
    </source>
</reference>
<proteinExistence type="predicted"/>
<organism evidence="1">
    <name type="scientific">Populus alba</name>
    <name type="common">White poplar</name>
    <dbReference type="NCBI Taxonomy" id="43335"/>
    <lineage>
        <taxon>Eukaryota</taxon>
        <taxon>Viridiplantae</taxon>
        <taxon>Streptophyta</taxon>
        <taxon>Embryophyta</taxon>
        <taxon>Tracheophyta</taxon>
        <taxon>Spermatophyta</taxon>
        <taxon>Magnoliopsida</taxon>
        <taxon>eudicotyledons</taxon>
        <taxon>Gunneridae</taxon>
        <taxon>Pentapetalae</taxon>
        <taxon>rosids</taxon>
        <taxon>fabids</taxon>
        <taxon>Malpighiales</taxon>
        <taxon>Salicaceae</taxon>
        <taxon>Saliceae</taxon>
        <taxon>Populus</taxon>
    </lineage>
</organism>
<protein>
    <submittedName>
        <fullName evidence="1">Uncharacterized protein</fullName>
    </submittedName>
</protein>
<evidence type="ECO:0000313" key="1">
    <source>
        <dbReference type="EMBL" id="TKS07783.1"/>
    </source>
</evidence>
<comment type="caution">
    <text evidence="1">The sequence shown here is derived from an EMBL/GenBank/DDBJ whole genome shotgun (WGS) entry which is preliminary data.</text>
</comment>
<dbReference type="AlphaFoldDB" id="A0A4U5QBV3"/>
<sequence length="108" mass="11813">MADLMVVVVREACGSPMRMVLLQLMVKKINEGSVESGMSLLEAVSWVCCRLVEGDDRRWVCWLKGNKEKGEEGKCGAPVDGALVCLCQKLGGAAMWEIKIKVEEGARV</sequence>
<accession>A0A4U5QBV3</accession>
<name>A0A4U5QBV3_POPAL</name>
<dbReference type="EMBL" id="RCHU01000314">
    <property type="protein sequence ID" value="TKS07783.1"/>
    <property type="molecule type" value="Genomic_DNA"/>
</dbReference>